<protein>
    <submittedName>
        <fullName evidence="1">Uncharacterized protein</fullName>
    </submittedName>
</protein>
<dbReference type="EMBL" id="CP023564">
    <property type="protein sequence ID" value="ATG56204.1"/>
    <property type="molecule type" value="Genomic_DNA"/>
</dbReference>
<evidence type="ECO:0000313" key="2">
    <source>
        <dbReference type="Proteomes" id="UP000217889"/>
    </source>
</evidence>
<sequence length="160" mass="18478">MGFWGDLPTWLTTLAIVVAASQFLLERGRRKEEQERDTREQARQLTVWTVTDPDPTSRSYGVILSNTSGSTFHDVDIQVRLHGKEASPLTLKILPPGVFYVEHAPQESYSWRFPVDPLHCDHHELRPYMKSDKYQVVGLSFTDNADVRWHSDDRARLERA</sequence>
<dbReference type="RefSeq" id="WP_096800664.1">
    <property type="nucleotide sequence ID" value="NZ_CP023564.1"/>
</dbReference>
<accession>A0A291H1F8</accession>
<dbReference type="Proteomes" id="UP000217889">
    <property type="component" value="Chromosome"/>
</dbReference>
<proteinExistence type="predicted"/>
<gene>
    <name evidence="1" type="ORF">CFK41_16525</name>
</gene>
<keyword evidence="2" id="KW-1185">Reference proteome</keyword>
<dbReference type="OrthoDB" id="5116787at2"/>
<name>A0A291H1F8_9MICO</name>
<organism evidence="1 2">
    <name type="scientific">Brachybacterium ginsengisoli</name>
    <dbReference type="NCBI Taxonomy" id="1331682"/>
    <lineage>
        <taxon>Bacteria</taxon>
        <taxon>Bacillati</taxon>
        <taxon>Actinomycetota</taxon>
        <taxon>Actinomycetes</taxon>
        <taxon>Micrococcales</taxon>
        <taxon>Dermabacteraceae</taxon>
        <taxon>Brachybacterium</taxon>
    </lineage>
</organism>
<reference evidence="1 2" key="1">
    <citation type="journal article" date="2014" name="Int. J. Syst. Evol. Microbiol.">
        <title>Brachybacterium ginsengisoli sp. nov., isolated from soil of a ginseng field.</title>
        <authorList>
            <person name="Hoang V.A."/>
            <person name="Kim Y.J."/>
            <person name="Nguyen N.L."/>
            <person name="Yang D.C."/>
        </authorList>
    </citation>
    <scope>NUCLEOTIDE SEQUENCE [LARGE SCALE GENOMIC DNA]</scope>
    <source>
        <strain evidence="1 2">DCY80</strain>
    </source>
</reference>
<evidence type="ECO:0000313" key="1">
    <source>
        <dbReference type="EMBL" id="ATG56204.1"/>
    </source>
</evidence>
<dbReference type="KEGG" id="bgg:CFK41_16525"/>
<dbReference type="AlphaFoldDB" id="A0A291H1F8"/>